<proteinExistence type="predicted"/>
<name>A0A9N8WB81_9GLOM</name>
<dbReference type="Proteomes" id="UP000789396">
    <property type="component" value="Unassembled WGS sequence"/>
</dbReference>
<dbReference type="EMBL" id="CAJVPZ010000822">
    <property type="protein sequence ID" value="CAG8477029.1"/>
    <property type="molecule type" value="Genomic_DNA"/>
</dbReference>
<accession>A0A9N8WB81</accession>
<organism evidence="1 2">
    <name type="scientific">Racocetra fulgida</name>
    <dbReference type="NCBI Taxonomy" id="60492"/>
    <lineage>
        <taxon>Eukaryota</taxon>
        <taxon>Fungi</taxon>
        <taxon>Fungi incertae sedis</taxon>
        <taxon>Mucoromycota</taxon>
        <taxon>Glomeromycotina</taxon>
        <taxon>Glomeromycetes</taxon>
        <taxon>Diversisporales</taxon>
        <taxon>Gigasporaceae</taxon>
        <taxon>Racocetra</taxon>
    </lineage>
</organism>
<sequence length="116" mass="13500">MLIVKIIYLNKINKEQTELDDYYEDTFSDDVNDILDINEEDSFSQVLESSPKTVNHFGQPVCHKYRQVYENSTGVFTLRAHLKKQQIKAPKKSKLHFISIGLILTINKNNKSKIKN</sequence>
<protein>
    <submittedName>
        <fullName evidence="1">455_t:CDS:1</fullName>
    </submittedName>
</protein>
<evidence type="ECO:0000313" key="2">
    <source>
        <dbReference type="Proteomes" id="UP000789396"/>
    </source>
</evidence>
<comment type="caution">
    <text evidence="1">The sequence shown here is derived from an EMBL/GenBank/DDBJ whole genome shotgun (WGS) entry which is preliminary data.</text>
</comment>
<dbReference type="AlphaFoldDB" id="A0A9N8WB81"/>
<reference evidence="1" key="1">
    <citation type="submission" date="2021-06" db="EMBL/GenBank/DDBJ databases">
        <authorList>
            <person name="Kallberg Y."/>
            <person name="Tangrot J."/>
            <person name="Rosling A."/>
        </authorList>
    </citation>
    <scope>NUCLEOTIDE SEQUENCE</scope>
    <source>
        <strain evidence="1">IN212</strain>
    </source>
</reference>
<keyword evidence="2" id="KW-1185">Reference proteome</keyword>
<evidence type="ECO:0000313" key="1">
    <source>
        <dbReference type="EMBL" id="CAG8477029.1"/>
    </source>
</evidence>
<gene>
    <name evidence="1" type="ORF">RFULGI_LOCUS1368</name>
</gene>